<reference evidence="2 3" key="1">
    <citation type="submission" date="2014-02" db="EMBL/GenBank/DDBJ databases">
        <title>The small core and large imbalanced accessory genome model reveals a collaborative survival strategy of Sorangium cellulosum strains in nature.</title>
        <authorList>
            <person name="Han K."/>
            <person name="Peng R."/>
            <person name="Blom J."/>
            <person name="Li Y.-Z."/>
        </authorList>
    </citation>
    <scope>NUCLEOTIDE SEQUENCE [LARGE SCALE GENOMIC DNA]</scope>
    <source>
        <strain evidence="2 3">So0149</strain>
    </source>
</reference>
<comment type="caution">
    <text evidence="2">The sequence shown here is derived from an EMBL/GenBank/DDBJ whole genome shotgun (WGS) entry which is preliminary data.</text>
</comment>
<dbReference type="EMBL" id="JEMC01003060">
    <property type="protein sequence ID" value="KYF83844.1"/>
    <property type="molecule type" value="Genomic_DNA"/>
</dbReference>
<feature type="compositionally biased region" description="Polar residues" evidence="1">
    <location>
        <begin position="1"/>
        <end position="19"/>
    </location>
</feature>
<feature type="compositionally biased region" description="Low complexity" evidence="1">
    <location>
        <begin position="27"/>
        <end position="37"/>
    </location>
</feature>
<organism evidence="2 3">
    <name type="scientific">Sorangium cellulosum</name>
    <name type="common">Polyangium cellulosum</name>
    <dbReference type="NCBI Taxonomy" id="56"/>
    <lineage>
        <taxon>Bacteria</taxon>
        <taxon>Pseudomonadati</taxon>
        <taxon>Myxococcota</taxon>
        <taxon>Polyangia</taxon>
        <taxon>Polyangiales</taxon>
        <taxon>Polyangiaceae</taxon>
        <taxon>Sorangium</taxon>
    </lineage>
</organism>
<proteinExistence type="predicted"/>
<evidence type="ECO:0000313" key="3">
    <source>
        <dbReference type="Proteomes" id="UP000075515"/>
    </source>
</evidence>
<evidence type="ECO:0000313" key="2">
    <source>
        <dbReference type="EMBL" id="KYF83844.1"/>
    </source>
</evidence>
<gene>
    <name evidence="2" type="ORF">BE18_47940</name>
</gene>
<evidence type="ECO:0000256" key="1">
    <source>
        <dbReference type="SAM" id="MobiDB-lite"/>
    </source>
</evidence>
<protein>
    <submittedName>
        <fullName evidence="2">Uncharacterized protein</fullName>
    </submittedName>
</protein>
<dbReference type="AlphaFoldDB" id="A0A150RUD8"/>
<sequence>MARSAGTSSWPSGVSSYSTEGGEVGMTRRLTTPLASSSRRRALSTRAEICGMSTRSSPNRRGCPLSDQMTFGAQAPRKSAMHSVSGQRGGGGT</sequence>
<feature type="region of interest" description="Disordered" evidence="1">
    <location>
        <begin position="1"/>
        <end position="93"/>
    </location>
</feature>
<dbReference type="Proteomes" id="UP000075515">
    <property type="component" value="Unassembled WGS sequence"/>
</dbReference>
<name>A0A150RUD8_SORCE</name>
<accession>A0A150RUD8</accession>